<dbReference type="Pfam" id="PF00378">
    <property type="entry name" value="ECH_1"/>
    <property type="match status" value="1"/>
</dbReference>
<sequence length="287" mass="32039">MQLQSHPACRPFYEAGELSQLTAFYEEGRNVMWMMLRSEPRPCFNQQLVTDIIHLARVARDSGLTFDFWVTGSLVPELFNVGGDLSFFVDAIRSGRRDQLMAYARSCIDGVYEIYTGFGTGAISIAMVEGSALGGGFEAALAHHYVLAQKGVKLGFPEIAFNLFPGMGGYSLVARKANRGLAESLIATGEAHAAEWYEDRGLIDQTFDAGDAYLATRTFIDVTKPKLNGVRAMLRARERVFQLSRSELMDITEAWVHAAFTIEPKDLAYMERLVMLQNRRVSKLRTV</sequence>
<keyword evidence="1" id="KW-0456">Lyase</keyword>
<dbReference type="NCBIfam" id="NF006452">
    <property type="entry name" value="PRK08788.1"/>
    <property type="match status" value="1"/>
</dbReference>
<gene>
    <name evidence="1" type="ORF">DT99_15515</name>
</gene>
<dbReference type="AlphaFoldDB" id="A0A071MPY0"/>
<dbReference type="GO" id="GO:0006635">
    <property type="term" value="P:fatty acid beta-oxidation"/>
    <property type="evidence" value="ECO:0007669"/>
    <property type="project" value="TreeGrafter"/>
</dbReference>
<dbReference type="CDD" id="cd06558">
    <property type="entry name" value="crotonase-like"/>
    <property type="match status" value="1"/>
</dbReference>
<dbReference type="PANTHER" id="PTHR11941">
    <property type="entry name" value="ENOYL-COA HYDRATASE-RELATED"/>
    <property type="match status" value="1"/>
</dbReference>
<organism evidence="1">
    <name type="scientific">Burkholderia cenocepacia</name>
    <dbReference type="NCBI Taxonomy" id="95486"/>
    <lineage>
        <taxon>Bacteria</taxon>
        <taxon>Pseudomonadati</taxon>
        <taxon>Pseudomonadota</taxon>
        <taxon>Betaproteobacteria</taxon>
        <taxon>Burkholderiales</taxon>
        <taxon>Burkholderiaceae</taxon>
        <taxon>Burkholderia</taxon>
        <taxon>Burkholderia cepacia complex</taxon>
    </lineage>
</organism>
<dbReference type="GO" id="GO:0004300">
    <property type="term" value="F:enoyl-CoA hydratase activity"/>
    <property type="evidence" value="ECO:0007669"/>
    <property type="project" value="UniProtKB-EC"/>
</dbReference>
<protein>
    <submittedName>
        <fullName evidence="1">Enoyl-CoA hydratase</fullName>
        <ecNumber evidence="1">4.2.1.17</ecNumber>
    </submittedName>
</protein>
<accession>A0A071MPY0</accession>
<dbReference type="OrthoDB" id="9802362at2"/>
<dbReference type="Gene3D" id="6.20.390.30">
    <property type="match status" value="1"/>
</dbReference>
<name>A0A071MPY0_9BURK</name>
<dbReference type="Gene3D" id="3.90.226.10">
    <property type="entry name" value="2-enoyl-CoA Hydratase, Chain A, domain 1"/>
    <property type="match status" value="1"/>
</dbReference>
<comment type="caution">
    <text evidence="1">The sequence shown here is derived from an EMBL/GenBank/DDBJ whole genome shotgun (WGS) entry which is preliminary data.</text>
</comment>
<dbReference type="SUPFAM" id="SSF52096">
    <property type="entry name" value="ClpP/crotonase"/>
    <property type="match status" value="1"/>
</dbReference>
<evidence type="ECO:0000313" key="1">
    <source>
        <dbReference type="EMBL" id="KEA58561.1"/>
    </source>
</evidence>
<reference evidence="1" key="1">
    <citation type="submission" date="2014-04" db="EMBL/GenBank/DDBJ databases">
        <title>In planta biocontrol of soil-borne Fusarium wilt of banana through a plant endophytic bacterium, Burkholderia cenocepacia 869T2.</title>
        <authorList>
            <person name="Ho Y.-N."/>
            <person name="Chiang H.-M."/>
            <person name="Chao C.-P."/>
            <person name="Su C.-C."/>
            <person name="Hsu H.-F."/>
            <person name="Guo C.-T."/>
            <person name="Hsieh J.-L."/>
            <person name="Huang C.-C."/>
        </authorList>
    </citation>
    <scope>NUCLEOTIDE SEQUENCE [LARGE SCALE GENOMIC DNA]</scope>
    <source>
        <strain evidence="1">869T2</strain>
    </source>
</reference>
<proteinExistence type="predicted"/>
<dbReference type="PANTHER" id="PTHR11941:SF54">
    <property type="entry name" value="ENOYL-COA HYDRATASE, MITOCHONDRIAL"/>
    <property type="match status" value="1"/>
</dbReference>
<dbReference type="InterPro" id="IPR029045">
    <property type="entry name" value="ClpP/crotonase-like_dom_sf"/>
</dbReference>
<dbReference type="EC" id="4.2.1.17" evidence="1"/>
<dbReference type="InterPro" id="IPR001753">
    <property type="entry name" value="Enoyl-CoA_hydra/iso"/>
</dbReference>
<dbReference type="EMBL" id="JJOA01000013">
    <property type="protein sequence ID" value="KEA58561.1"/>
    <property type="molecule type" value="Genomic_DNA"/>
</dbReference>